<sequence>MLLKPALLQDRRFVPAIGLRRKLSLSLVMLDVVLLSLAQIIAATIWPGEAQRGTEVAIALIVLYVGTALERGVYMGENFAFFRRARLRRMVLAPIRTFFVAFALLLAALFLLKWQVLVSRAEIFLSAIIFLGMIFPARWGWAYLVARNWPRGVSRVGLIVDEPNASPGREFSVVVEPGDWLDPERDNPDMYERLSEELRGCDAVVVACRPERRGVWTNMLRGLGMRIDLLAPELLESRPVALGQFYDTPSLVIDRGPMKLADRVSKRALDLIVSVAALILLAPILIGAAIAIKLDSKGPVLFKQQRLGLANRRFQMLKFRSMRTDSLDANGTTSTSRTDDRVTKVGRFLRRTSIDELPQLYNVLVGNMSIVGPRPHALESKAEDALFWEIDSRYWHRHKMKPGLTGLAQIRGYRGATETSDQLVNRLESDLEYVQSWSLVRDLTIIAQTLRVLVHPNAY</sequence>
<dbReference type="AlphaFoldDB" id="A0A369Q962"/>
<name>A0A369Q962_9SPHN</name>
<evidence type="ECO:0000256" key="2">
    <source>
        <dbReference type="ARBA" id="ARBA00023169"/>
    </source>
</evidence>
<evidence type="ECO:0000256" key="1">
    <source>
        <dbReference type="ARBA" id="ARBA00006464"/>
    </source>
</evidence>
<dbReference type="EMBL" id="QBKA01000002">
    <property type="protein sequence ID" value="RDC59706.1"/>
    <property type="molecule type" value="Genomic_DNA"/>
</dbReference>
<keyword evidence="3" id="KW-0472">Membrane</keyword>
<dbReference type="Pfam" id="PF02397">
    <property type="entry name" value="Bac_transf"/>
    <property type="match status" value="1"/>
</dbReference>
<feature type="transmembrane region" description="Helical" evidence="3">
    <location>
        <begin position="123"/>
        <end position="146"/>
    </location>
</feature>
<feature type="transmembrane region" description="Helical" evidence="3">
    <location>
        <begin position="90"/>
        <end position="111"/>
    </location>
</feature>
<dbReference type="InterPro" id="IPR003362">
    <property type="entry name" value="Bact_transf"/>
</dbReference>
<keyword evidence="2" id="KW-0270">Exopolysaccharide synthesis</keyword>
<evidence type="ECO:0000259" key="4">
    <source>
        <dbReference type="Pfam" id="PF02397"/>
    </source>
</evidence>
<feature type="transmembrane region" description="Helical" evidence="3">
    <location>
        <begin position="268"/>
        <end position="292"/>
    </location>
</feature>
<proteinExistence type="inferred from homology"/>
<feature type="transmembrane region" description="Helical" evidence="3">
    <location>
        <begin position="27"/>
        <end position="46"/>
    </location>
</feature>
<feature type="domain" description="Bacterial sugar transferase" evidence="4">
    <location>
        <begin position="266"/>
        <end position="454"/>
    </location>
</feature>
<keyword evidence="5" id="KW-0808">Transferase</keyword>
<evidence type="ECO:0000313" key="6">
    <source>
        <dbReference type="Proteomes" id="UP000253727"/>
    </source>
</evidence>
<dbReference type="Proteomes" id="UP000253727">
    <property type="component" value="Unassembled WGS sequence"/>
</dbReference>
<keyword evidence="3" id="KW-1133">Transmembrane helix</keyword>
<keyword evidence="3" id="KW-0812">Transmembrane</keyword>
<organism evidence="5 6">
    <name type="scientific">Alteripontixanthobacter maritimus</name>
    <dbReference type="NCBI Taxonomy" id="2161824"/>
    <lineage>
        <taxon>Bacteria</taxon>
        <taxon>Pseudomonadati</taxon>
        <taxon>Pseudomonadota</taxon>
        <taxon>Alphaproteobacteria</taxon>
        <taxon>Sphingomonadales</taxon>
        <taxon>Erythrobacteraceae</taxon>
        <taxon>Alteripontixanthobacter</taxon>
    </lineage>
</organism>
<accession>A0A369Q962</accession>
<protein>
    <submittedName>
        <fullName evidence="5">Undecaprenyl-phosphate glucose phosphotransferase</fullName>
    </submittedName>
</protein>
<feature type="transmembrane region" description="Helical" evidence="3">
    <location>
        <begin position="52"/>
        <end position="69"/>
    </location>
</feature>
<dbReference type="GO" id="GO:0000271">
    <property type="term" value="P:polysaccharide biosynthetic process"/>
    <property type="evidence" value="ECO:0007669"/>
    <property type="project" value="UniProtKB-KW"/>
</dbReference>
<evidence type="ECO:0000313" key="5">
    <source>
        <dbReference type="EMBL" id="RDC59706.1"/>
    </source>
</evidence>
<evidence type="ECO:0000256" key="3">
    <source>
        <dbReference type="SAM" id="Phobius"/>
    </source>
</evidence>
<reference evidence="5 6" key="1">
    <citation type="submission" date="2018-04" db="EMBL/GenBank/DDBJ databases">
        <title>Altererythrobacter sp. HME9302 genome sequencing and assembly.</title>
        <authorList>
            <person name="Kang H."/>
            <person name="Kim H."/>
            <person name="Joh K."/>
        </authorList>
    </citation>
    <scope>NUCLEOTIDE SEQUENCE [LARGE SCALE GENOMIC DNA]</scope>
    <source>
        <strain evidence="5 6">HME9302</strain>
    </source>
</reference>
<dbReference type="RefSeq" id="WP_115366018.1">
    <property type="nucleotide sequence ID" value="NZ_QBKA01000002.1"/>
</dbReference>
<keyword evidence="6" id="KW-1185">Reference proteome</keyword>
<comment type="caution">
    <text evidence="5">The sequence shown here is derived from an EMBL/GenBank/DDBJ whole genome shotgun (WGS) entry which is preliminary data.</text>
</comment>
<gene>
    <name evidence="5" type="ORF">HME9302_00898</name>
</gene>
<dbReference type="GO" id="GO:0016780">
    <property type="term" value="F:phosphotransferase activity, for other substituted phosphate groups"/>
    <property type="evidence" value="ECO:0007669"/>
    <property type="project" value="TreeGrafter"/>
</dbReference>
<dbReference type="PANTHER" id="PTHR30576:SF0">
    <property type="entry name" value="UNDECAPRENYL-PHOSPHATE N-ACETYLGALACTOSAMINYL 1-PHOSPHATE TRANSFERASE-RELATED"/>
    <property type="match status" value="1"/>
</dbReference>
<comment type="similarity">
    <text evidence="1">Belongs to the bacterial sugar transferase family.</text>
</comment>
<dbReference type="PANTHER" id="PTHR30576">
    <property type="entry name" value="COLANIC BIOSYNTHESIS UDP-GLUCOSE LIPID CARRIER TRANSFERASE"/>
    <property type="match status" value="1"/>
</dbReference>